<proteinExistence type="predicted"/>
<comment type="caution">
    <text evidence="1">The sequence shown here is derived from an EMBL/GenBank/DDBJ whole genome shotgun (WGS) entry which is preliminary data.</text>
</comment>
<reference evidence="1" key="2">
    <citation type="submission" date="2020-09" db="EMBL/GenBank/DDBJ databases">
        <authorList>
            <person name="Sun Q."/>
            <person name="Zhou Y."/>
        </authorList>
    </citation>
    <scope>NUCLEOTIDE SEQUENCE</scope>
    <source>
        <strain evidence="1">CGMCC 1.15179</strain>
    </source>
</reference>
<reference evidence="1" key="1">
    <citation type="journal article" date="2014" name="Int. J. Syst. Evol. Microbiol.">
        <title>Complete genome sequence of Corynebacterium casei LMG S-19264T (=DSM 44701T), isolated from a smear-ripened cheese.</title>
        <authorList>
            <consortium name="US DOE Joint Genome Institute (JGI-PGF)"/>
            <person name="Walter F."/>
            <person name="Albersmeier A."/>
            <person name="Kalinowski J."/>
            <person name="Ruckert C."/>
        </authorList>
    </citation>
    <scope>NUCLEOTIDE SEQUENCE</scope>
    <source>
        <strain evidence="1">CGMCC 1.15179</strain>
    </source>
</reference>
<organism evidence="1 2">
    <name type="scientific">Marinithermofilum abyssi</name>
    <dbReference type="NCBI Taxonomy" id="1571185"/>
    <lineage>
        <taxon>Bacteria</taxon>
        <taxon>Bacillati</taxon>
        <taxon>Bacillota</taxon>
        <taxon>Bacilli</taxon>
        <taxon>Bacillales</taxon>
        <taxon>Thermoactinomycetaceae</taxon>
        <taxon>Marinithermofilum</taxon>
    </lineage>
</organism>
<dbReference type="AlphaFoldDB" id="A0A8J2VKD4"/>
<accession>A0A8J2VKD4</accession>
<evidence type="ECO:0000313" key="1">
    <source>
        <dbReference type="EMBL" id="GGE28749.1"/>
    </source>
</evidence>
<keyword evidence="2" id="KW-1185">Reference proteome</keyword>
<sequence length="108" mass="12708">MARKQRIIVDLDPEQLKWVEKQKLQQSLERGKQISRNRFIAEALEKYKIFLKHKEGLKKALDSTQDAFGYFLAHGETELALKMEEAQSELDALLNLPLFILYEEEDKE</sequence>
<evidence type="ECO:0000313" key="2">
    <source>
        <dbReference type="Proteomes" id="UP000625210"/>
    </source>
</evidence>
<dbReference type="EMBL" id="BMHQ01000018">
    <property type="protein sequence ID" value="GGE28749.1"/>
    <property type="molecule type" value="Genomic_DNA"/>
</dbReference>
<dbReference type="Proteomes" id="UP000625210">
    <property type="component" value="Unassembled WGS sequence"/>
</dbReference>
<name>A0A8J2VKD4_9BACL</name>
<protein>
    <submittedName>
        <fullName evidence="1">Uncharacterized protein</fullName>
    </submittedName>
</protein>
<dbReference type="RefSeq" id="WP_188649036.1">
    <property type="nucleotide sequence ID" value="NZ_BMHQ01000018.1"/>
</dbReference>
<gene>
    <name evidence="1" type="ORF">GCM10011571_33590</name>
</gene>